<sequence length="62" mass="6863">MFTLCGDQFRNGNPGTQDLAVDGAVNFIHGWLDAKVGAKNRCESRRGLRQEISLITQEKGKN</sequence>
<proteinExistence type="predicted"/>
<protein>
    <submittedName>
        <fullName evidence="1">Uncharacterized protein</fullName>
    </submittedName>
</protein>
<dbReference type="EMBL" id="CP013232">
    <property type="protein sequence ID" value="AMO97160.1"/>
    <property type="molecule type" value="Genomic_DNA"/>
</dbReference>
<evidence type="ECO:0000313" key="2">
    <source>
        <dbReference type="Proteomes" id="UP000072421"/>
    </source>
</evidence>
<name>A0A127PH72_9BURK</name>
<dbReference type="Proteomes" id="UP000072421">
    <property type="component" value="Chromosome"/>
</dbReference>
<accession>A0A127PH72</accession>
<dbReference type="AlphaFoldDB" id="A0A127PH72"/>
<gene>
    <name evidence="1" type="ORF">CFter6_4570</name>
</gene>
<organism evidence="1">
    <name type="scientific">Collimonas fungivorans</name>
    <dbReference type="NCBI Taxonomy" id="158899"/>
    <lineage>
        <taxon>Bacteria</taxon>
        <taxon>Pseudomonadati</taxon>
        <taxon>Pseudomonadota</taxon>
        <taxon>Betaproteobacteria</taxon>
        <taxon>Burkholderiales</taxon>
        <taxon>Oxalobacteraceae</taxon>
        <taxon>Collimonas</taxon>
    </lineage>
</organism>
<evidence type="ECO:0000313" key="1">
    <source>
        <dbReference type="EMBL" id="AMO97160.1"/>
    </source>
</evidence>
<reference evidence="1 2" key="1">
    <citation type="submission" date="2015-11" db="EMBL/GenBank/DDBJ databases">
        <title>Exploring the genomic traits of fungus-feeding bacterial genus Collimonas.</title>
        <authorList>
            <person name="Song C."/>
            <person name="Schmidt R."/>
            <person name="de Jager V."/>
            <person name="Krzyzanowska D."/>
            <person name="Jongedijk E."/>
            <person name="Cankar K."/>
            <person name="Beekwilder J."/>
            <person name="van Veen A."/>
            <person name="de Boer W."/>
            <person name="van Veen J.A."/>
            <person name="Garbeva P."/>
        </authorList>
    </citation>
    <scope>NUCLEOTIDE SEQUENCE [LARGE SCALE GENOMIC DNA]</scope>
    <source>
        <strain evidence="1 2">Ter6</strain>
    </source>
</reference>